<dbReference type="GO" id="GO:0046872">
    <property type="term" value="F:metal ion binding"/>
    <property type="evidence" value="ECO:0007669"/>
    <property type="project" value="UniProtKB-KW"/>
</dbReference>
<organism evidence="3 4">
    <name type="scientific">Hoeflea prorocentri</name>
    <dbReference type="NCBI Taxonomy" id="1922333"/>
    <lineage>
        <taxon>Bacteria</taxon>
        <taxon>Pseudomonadati</taxon>
        <taxon>Pseudomonadota</taxon>
        <taxon>Alphaproteobacteria</taxon>
        <taxon>Hyphomicrobiales</taxon>
        <taxon>Rhizobiaceae</taxon>
        <taxon>Hoeflea</taxon>
    </lineage>
</organism>
<proteinExistence type="predicted"/>
<dbReference type="InterPro" id="IPR013096">
    <property type="entry name" value="Cupin_2"/>
</dbReference>
<evidence type="ECO:0000256" key="1">
    <source>
        <dbReference type="ARBA" id="ARBA00022723"/>
    </source>
</evidence>
<keyword evidence="1" id="KW-0479">Metal-binding</keyword>
<dbReference type="PANTHER" id="PTHR35848">
    <property type="entry name" value="OXALATE-BINDING PROTEIN"/>
    <property type="match status" value="1"/>
</dbReference>
<sequence length="168" mass="18223">MSKSKTYVVSTSQIPSEAAFHFSHPLNPNSDMRLVPLSDQTGMQRMGVTLGRIPPGKEGFLPHSQVSQEEFIFILEGEGHLTIDGDVTVVVPGDFAGFPTDGAVHHLENKGNSDLVYLMGGERTAAEVARFPTLGKTGFWADGAMHFVDDADVTAYRPEDFALRKSDG</sequence>
<protein>
    <submittedName>
        <fullName evidence="3">Cupin domain-containing protein</fullName>
    </submittedName>
</protein>
<dbReference type="RefSeq" id="WP_267991546.1">
    <property type="nucleotide sequence ID" value="NZ_JAPJZI010000001.1"/>
</dbReference>
<gene>
    <name evidence="3" type="ORF">OQ273_16290</name>
</gene>
<comment type="caution">
    <text evidence="3">The sequence shown here is derived from an EMBL/GenBank/DDBJ whole genome shotgun (WGS) entry which is preliminary data.</text>
</comment>
<reference evidence="3" key="1">
    <citation type="submission" date="2022-11" db="EMBL/GenBank/DDBJ databases">
        <title>Draft genome sequence of Hoeflea poritis E7-10 and Hoeflea prorocentri PM5-8, separated from scleractinian coral Porites lutea and marine dinoflagellate.</title>
        <authorList>
            <person name="Zhang G."/>
            <person name="Wei Q."/>
            <person name="Cai L."/>
        </authorList>
    </citation>
    <scope>NUCLEOTIDE SEQUENCE</scope>
    <source>
        <strain evidence="3">PM5-8</strain>
    </source>
</reference>
<keyword evidence="4" id="KW-1185">Reference proteome</keyword>
<dbReference type="EMBL" id="JAPJZI010000001">
    <property type="protein sequence ID" value="MDA5400140.1"/>
    <property type="molecule type" value="Genomic_DNA"/>
</dbReference>
<dbReference type="AlphaFoldDB" id="A0A9X3UKZ5"/>
<evidence type="ECO:0000259" key="2">
    <source>
        <dbReference type="Pfam" id="PF07883"/>
    </source>
</evidence>
<dbReference type="InterPro" id="IPR014710">
    <property type="entry name" value="RmlC-like_jellyroll"/>
</dbReference>
<dbReference type="InterPro" id="IPR051610">
    <property type="entry name" value="GPI/OXD"/>
</dbReference>
<accession>A0A9X3UKZ5</accession>
<name>A0A9X3UKZ5_9HYPH</name>
<dbReference type="CDD" id="cd02224">
    <property type="entry name" value="cupin_SPO2919-like"/>
    <property type="match status" value="1"/>
</dbReference>
<dbReference type="Gene3D" id="2.60.120.10">
    <property type="entry name" value="Jelly Rolls"/>
    <property type="match status" value="1"/>
</dbReference>
<dbReference type="SUPFAM" id="SSF51182">
    <property type="entry name" value="RmlC-like cupins"/>
    <property type="match status" value="1"/>
</dbReference>
<feature type="domain" description="Cupin type-2" evidence="2">
    <location>
        <begin position="52"/>
        <end position="119"/>
    </location>
</feature>
<dbReference type="Pfam" id="PF07883">
    <property type="entry name" value="Cupin_2"/>
    <property type="match status" value="1"/>
</dbReference>
<dbReference type="InterPro" id="IPR011051">
    <property type="entry name" value="RmlC_Cupin_sf"/>
</dbReference>
<dbReference type="Proteomes" id="UP001151234">
    <property type="component" value="Unassembled WGS sequence"/>
</dbReference>
<evidence type="ECO:0000313" key="3">
    <source>
        <dbReference type="EMBL" id="MDA5400140.1"/>
    </source>
</evidence>
<evidence type="ECO:0000313" key="4">
    <source>
        <dbReference type="Proteomes" id="UP001151234"/>
    </source>
</evidence>